<evidence type="ECO:0000256" key="1">
    <source>
        <dbReference type="SAM" id="SignalP"/>
    </source>
</evidence>
<reference evidence="2" key="1">
    <citation type="submission" date="2022-11" db="EMBL/GenBank/DDBJ databases">
        <authorList>
            <person name="Morgan W.R."/>
            <person name="Tartar A."/>
        </authorList>
    </citation>
    <scope>NUCLEOTIDE SEQUENCE</scope>
    <source>
        <strain evidence="2">ARSEF 373</strain>
    </source>
</reference>
<evidence type="ECO:0008006" key="4">
    <source>
        <dbReference type="Google" id="ProtNLM"/>
    </source>
</evidence>
<organism evidence="2 3">
    <name type="scientific">Lagenidium giganteum</name>
    <dbReference type="NCBI Taxonomy" id="4803"/>
    <lineage>
        <taxon>Eukaryota</taxon>
        <taxon>Sar</taxon>
        <taxon>Stramenopiles</taxon>
        <taxon>Oomycota</taxon>
        <taxon>Peronosporomycetes</taxon>
        <taxon>Pythiales</taxon>
        <taxon>Pythiaceae</taxon>
    </lineage>
</organism>
<sequence length="196" mass="20803">MRVGAFITVAIALIGQAVAQFKLGDPAYSGAGCPAGLVQLVQPPDGQSLSMVFSQLNAETSSSARFVRSACNVAIPVSMLPGVKLAIWYGEYHVSVSVPGNDGSGAQFTTQFFFAGSTSQTTTVKWDQPTSDDVVVIDRTSPIAWSKCGGSSVLRVDAAITASKRLLTAPDVKINITSDDDFTWGFRYYFGLQSCQ</sequence>
<feature type="signal peptide" evidence="1">
    <location>
        <begin position="1"/>
        <end position="19"/>
    </location>
</feature>
<dbReference type="InterPro" id="IPR025649">
    <property type="entry name" value="DUF4360"/>
</dbReference>
<dbReference type="PANTHER" id="PTHR38847">
    <property type="match status" value="1"/>
</dbReference>
<proteinExistence type="predicted"/>
<feature type="chain" id="PRO_5043326740" description="DUF4360 domain-containing protein" evidence="1">
    <location>
        <begin position="20"/>
        <end position="196"/>
    </location>
</feature>
<reference evidence="2" key="2">
    <citation type="journal article" date="2023" name="Microbiol Resour">
        <title>Decontamination and Annotation of the Draft Genome Sequence of the Oomycete Lagenidium giganteum ARSEF 373.</title>
        <authorList>
            <person name="Morgan W.R."/>
            <person name="Tartar A."/>
        </authorList>
    </citation>
    <scope>NUCLEOTIDE SEQUENCE</scope>
    <source>
        <strain evidence="2">ARSEF 373</strain>
    </source>
</reference>
<evidence type="ECO:0000313" key="2">
    <source>
        <dbReference type="EMBL" id="DAZ99066.1"/>
    </source>
</evidence>
<dbReference type="EMBL" id="DAKRPA010000090">
    <property type="protein sequence ID" value="DAZ99066.1"/>
    <property type="molecule type" value="Genomic_DNA"/>
</dbReference>
<keyword evidence="3" id="KW-1185">Reference proteome</keyword>
<keyword evidence="1" id="KW-0732">Signal</keyword>
<name>A0AAV2Z0R7_9STRA</name>
<accession>A0AAV2Z0R7</accession>
<gene>
    <name evidence="2" type="ORF">N0F65_008371</name>
</gene>
<dbReference type="PANTHER" id="PTHR38847:SF1">
    <property type="entry name" value="PSEUDOURIDINE SYNTHASE RSUA_RLUA-LIKE DOMAIN-CONTAINING PROTEIN"/>
    <property type="match status" value="1"/>
</dbReference>
<dbReference type="Pfam" id="PF14273">
    <property type="entry name" value="DUF4360"/>
    <property type="match status" value="1"/>
</dbReference>
<dbReference type="Proteomes" id="UP001146120">
    <property type="component" value="Unassembled WGS sequence"/>
</dbReference>
<protein>
    <recommendedName>
        <fullName evidence="4">DUF4360 domain-containing protein</fullName>
    </recommendedName>
</protein>
<evidence type="ECO:0000313" key="3">
    <source>
        <dbReference type="Proteomes" id="UP001146120"/>
    </source>
</evidence>
<dbReference type="AlphaFoldDB" id="A0AAV2Z0R7"/>
<comment type="caution">
    <text evidence="2">The sequence shown here is derived from an EMBL/GenBank/DDBJ whole genome shotgun (WGS) entry which is preliminary data.</text>
</comment>